<name>A0A660SHT7_UNCW3</name>
<sequence>MRRLIITILLFSPGCFFHGLFTTAEIREGAEMFGLGWRTSIYQPDIQLYYLSYRKGIRKDAELGFELALPAPLLQFDLKHQLHPSIALDFPITFILIDPPYLLMFPIVGIRPIVSKNLGMVTLYSG</sequence>
<organism evidence="1 2">
    <name type="scientific">candidate division WOR-3 bacterium</name>
    <dbReference type="NCBI Taxonomy" id="2052148"/>
    <lineage>
        <taxon>Bacteria</taxon>
        <taxon>Bacteria division WOR-3</taxon>
    </lineage>
</organism>
<feature type="non-terminal residue" evidence="1">
    <location>
        <position position="126"/>
    </location>
</feature>
<dbReference type="Proteomes" id="UP000268469">
    <property type="component" value="Unassembled WGS sequence"/>
</dbReference>
<evidence type="ECO:0000313" key="2">
    <source>
        <dbReference type="Proteomes" id="UP000268469"/>
    </source>
</evidence>
<gene>
    <name evidence="1" type="ORF">DRP53_05975</name>
</gene>
<evidence type="ECO:0000313" key="1">
    <source>
        <dbReference type="EMBL" id="RKX70122.1"/>
    </source>
</evidence>
<dbReference type="AlphaFoldDB" id="A0A660SHT7"/>
<accession>A0A660SHT7</accession>
<dbReference type="EMBL" id="QNBE01000050">
    <property type="protein sequence ID" value="RKX70122.1"/>
    <property type="molecule type" value="Genomic_DNA"/>
</dbReference>
<proteinExistence type="predicted"/>
<comment type="caution">
    <text evidence="1">The sequence shown here is derived from an EMBL/GenBank/DDBJ whole genome shotgun (WGS) entry which is preliminary data.</text>
</comment>
<reference evidence="1 2" key="1">
    <citation type="submission" date="2018-06" db="EMBL/GenBank/DDBJ databases">
        <title>Extensive metabolic versatility and redundancy in microbially diverse, dynamic hydrothermal sediments.</title>
        <authorList>
            <person name="Dombrowski N."/>
            <person name="Teske A."/>
            <person name="Baker B.J."/>
        </authorList>
    </citation>
    <scope>NUCLEOTIDE SEQUENCE [LARGE SCALE GENOMIC DNA]</scope>
    <source>
        <strain evidence="1">B36_G15</strain>
    </source>
</reference>
<protein>
    <submittedName>
        <fullName evidence="1">Uncharacterized protein</fullName>
    </submittedName>
</protein>